<dbReference type="Proteomes" id="UP000182769">
    <property type="component" value="Unassembled WGS sequence"/>
</dbReference>
<gene>
    <name evidence="2" type="ORF">Ga0061065_103132</name>
</gene>
<keyword evidence="1" id="KW-0812">Transmembrane</keyword>
<feature type="transmembrane region" description="Helical" evidence="1">
    <location>
        <begin position="30"/>
        <end position="48"/>
    </location>
</feature>
<dbReference type="EMBL" id="CYHG01000003">
    <property type="protein sequence ID" value="CUB03282.1"/>
    <property type="molecule type" value="Genomic_DNA"/>
</dbReference>
<evidence type="ECO:0000256" key="1">
    <source>
        <dbReference type="SAM" id="Phobius"/>
    </source>
</evidence>
<sequence>MRYIILLIVLSLLLFGSMNSDVQKITPWLLGANFTIAIFSINFTFFGYQLSKYKAIYSEISKRQWANIVALLSLPFAPLISYLVIPDYFGIIALLILPVLVFSAIDNASLTDKYISPKFFIDKISRKKVIDRYLIQLSRELEKEVEKHKSYTKDREKYQIPAHGYSFEPTTLGLENEDIWDSITVVVNLSIENNDYPVFRKSLSSVLNTVVAFYSFKTEVDDGCRIDDGVKFIARNRLRSIITNVIEKDKSRMFLQTLSSEFCSFLMKENVINDPCSDLTRSIVSDCIWIGKKCLNHIVLLSQQKY</sequence>
<accession>A0A0K6IIX9</accession>
<reference evidence="3" key="1">
    <citation type="submission" date="2015-08" db="EMBL/GenBank/DDBJ databases">
        <authorList>
            <person name="Varghese N."/>
        </authorList>
    </citation>
    <scope>NUCLEOTIDE SEQUENCE [LARGE SCALE GENOMIC DNA]</scope>
    <source>
        <strain evidence="3">JCM 18476</strain>
    </source>
</reference>
<keyword evidence="1" id="KW-1133">Transmembrane helix</keyword>
<feature type="transmembrane region" description="Helical" evidence="1">
    <location>
        <begin position="91"/>
        <end position="110"/>
    </location>
</feature>
<name>A0A0K6IIX9_9GAMM</name>
<organism evidence="2 3">
    <name type="scientific">Marinomonas fungiae</name>
    <dbReference type="NCBI Taxonomy" id="1137284"/>
    <lineage>
        <taxon>Bacteria</taxon>
        <taxon>Pseudomonadati</taxon>
        <taxon>Pseudomonadota</taxon>
        <taxon>Gammaproteobacteria</taxon>
        <taxon>Oceanospirillales</taxon>
        <taxon>Oceanospirillaceae</taxon>
        <taxon>Marinomonas</taxon>
    </lineage>
</organism>
<evidence type="ECO:0000313" key="2">
    <source>
        <dbReference type="EMBL" id="CUB03282.1"/>
    </source>
</evidence>
<protein>
    <submittedName>
        <fullName evidence="2">Uncharacterized protein</fullName>
    </submittedName>
</protein>
<dbReference type="RefSeq" id="WP_055462248.1">
    <property type="nucleotide sequence ID" value="NZ_CYHG01000003.1"/>
</dbReference>
<keyword evidence="3" id="KW-1185">Reference proteome</keyword>
<evidence type="ECO:0000313" key="3">
    <source>
        <dbReference type="Proteomes" id="UP000182769"/>
    </source>
</evidence>
<keyword evidence="1" id="KW-0472">Membrane</keyword>
<dbReference type="STRING" id="1137284.GCA_001418205_01129"/>
<proteinExistence type="predicted"/>
<dbReference type="AlphaFoldDB" id="A0A0K6IIX9"/>
<feature type="transmembrane region" description="Helical" evidence="1">
    <location>
        <begin position="68"/>
        <end position="85"/>
    </location>
</feature>